<dbReference type="Proteomes" id="UP000813824">
    <property type="component" value="Unassembled WGS sequence"/>
</dbReference>
<evidence type="ECO:0000313" key="1">
    <source>
        <dbReference type="EMBL" id="KAH8099613.1"/>
    </source>
</evidence>
<dbReference type="Pfam" id="PF07081">
    <property type="entry name" value="DUF1349"/>
    <property type="match status" value="1"/>
</dbReference>
<sequence>MSTQSQSFSLVAAPSTDIWRNPPTRDLNNVPTQSLTSRFPLSTFLSARITFSGTWTHQFDQGGLLLVLSPKHDYQAAGDNAQEDKEAEAVKGKSKREKTRWLKTGVEFFEGKRNIGTVGTDTWSDWSLYPVSPSSAEEVTVEVRRESGVNGQSLWVYWLGGEGEEGEREREKKVAVREVAWVFAEEEEWEVGVEAYAARPAGVEGVEGGLEVRFWGAGVERL</sequence>
<organism evidence="1 2">
    <name type="scientific">Cristinia sonorae</name>
    <dbReference type="NCBI Taxonomy" id="1940300"/>
    <lineage>
        <taxon>Eukaryota</taxon>
        <taxon>Fungi</taxon>
        <taxon>Dikarya</taxon>
        <taxon>Basidiomycota</taxon>
        <taxon>Agaricomycotina</taxon>
        <taxon>Agaricomycetes</taxon>
        <taxon>Agaricomycetidae</taxon>
        <taxon>Agaricales</taxon>
        <taxon>Pleurotineae</taxon>
        <taxon>Stephanosporaceae</taxon>
        <taxon>Cristinia</taxon>
    </lineage>
</organism>
<dbReference type="Gene3D" id="2.60.120.200">
    <property type="match status" value="1"/>
</dbReference>
<protein>
    <submittedName>
        <fullName evidence="1">Uncharacterized protein</fullName>
    </submittedName>
</protein>
<dbReference type="PANTHER" id="PTHR35332">
    <property type="entry name" value="REGULATION OF ENOLASE PROTEIN 1"/>
    <property type="match status" value="1"/>
</dbReference>
<evidence type="ECO:0000313" key="2">
    <source>
        <dbReference type="Proteomes" id="UP000813824"/>
    </source>
</evidence>
<dbReference type="EMBL" id="JAEVFJ010000019">
    <property type="protein sequence ID" value="KAH8099613.1"/>
    <property type="molecule type" value="Genomic_DNA"/>
</dbReference>
<comment type="caution">
    <text evidence="1">The sequence shown here is derived from an EMBL/GenBank/DDBJ whole genome shotgun (WGS) entry which is preliminary data.</text>
</comment>
<proteinExistence type="predicted"/>
<keyword evidence="2" id="KW-1185">Reference proteome</keyword>
<dbReference type="AlphaFoldDB" id="A0A8K0UMS9"/>
<accession>A0A8K0UMS9</accession>
<dbReference type="InterPro" id="IPR009784">
    <property type="entry name" value="DUF1349"/>
</dbReference>
<reference evidence="1" key="1">
    <citation type="journal article" date="2021" name="New Phytol.">
        <title>Evolutionary innovations through gain and loss of genes in the ectomycorrhizal Boletales.</title>
        <authorList>
            <person name="Wu G."/>
            <person name="Miyauchi S."/>
            <person name="Morin E."/>
            <person name="Kuo A."/>
            <person name="Drula E."/>
            <person name="Varga T."/>
            <person name="Kohler A."/>
            <person name="Feng B."/>
            <person name="Cao Y."/>
            <person name="Lipzen A."/>
            <person name="Daum C."/>
            <person name="Hundley H."/>
            <person name="Pangilinan J."/>
            <person name="Johnson J."/>
            <person name="Barry K."/>
            <person name="LaButti K."/>
            <person name="Ng V."/>
            <person name="Ahrendt S."/>
            <person name="Min B."/>
            <person name="Choi I.G."/>
            <person name="Park H."/>
            <person name="Plett J.M."/>
            <person name="Magnuson J."/>
            <person name="Spatafora J.W."/>
            <person name="Nagy L.G."/>
            <person name="Henrissat B."/>
            <person name="Grigoriev I.V."/>
            <person name="Yang Z.L."/>
            <person name="Xu J."/>
            <person name="Martin F.M."/>
        </authorList>
    </citation>
    <scope>NUCLEOTIDE SEQUENCE</scope>
    <source>
        <strain evidence="1">KKN 215</strain>
    </source>
</reference>
<gene>
    <name evidence="1" type="ORF">BXZ70DRAFT_238379</name>
</gene>
<dbReference type="OrthoDB" id="42525at2759"/>
<dbReference type="PANTHER" id="PTHR35332:SF2">
    <property type="entry name" value="REGULATION OF ENOLASE PROTEIN 1"/>
    <property type="match status" value="1"/>
</dbReference>
<name>A0A8K0UMS9_9AGAR</name>